<dbReference type="EMBL" id="CABITT030000007">
    <property type="protein sequence ID" value="VVB10868.1"/>
    <property type="molecule type" value="Genomic_DNA"/>
</dbReference>
<evidence type="ECO:0000313" key="1">
    <source>
        <dbReference type="EMBL" id="VVB10868.1"/>
    </source>
</evidence>
<keyword evidence="2" id="KW-1185">Reference proteome</keyword>
<organism evidence="1 2">
    <name type="scientific">Arabis nemorensis</name>
    <dbReference type="NCBI Taxonomy" id="586526"/>
    <lineage>
        <taxon>Eukaryota</taxon>
        <taxon>Viridiplantae</taxon>
        <taxon>Streptophyta</taxon>
        <taxon>Embryophyta</taxon>
        <taxon>Tracheophyta</taxon>
        <taxon>Spermatophyta</taxon>
        <taxon>Magnoliopsida</taxon>
        <taxon>eudicotyledons</taxon>
        <taxon>Gunneridae</taxon>
        <taxon>Pentapetalae</taxon>
        <taxon>rosids</taxon>
        <taxon>malvids</taxon>
        <taxon>Brassicales</taxon>
        <taxon>Brassicaceae</taxon>
        <taxon>Arabideae</taxon>
        <taxon>Arabis</taxon>
    </lineage>
</organism>
<sequence length="77" mass="8705">MALQVGSYSHKDLKCDEQRATYYIGGICCLMPEVTDDIQEGVRQKGNRVRIVRVPSGAEPNGLVIQRKRRTLSLVTW</sequence>
<gene>
    <name evidence="1" type="ORF">ANE_LOCUS21312</name>
</gene>
<reference evidence="1" key="1">
    <citation type="submission" date="2019-07" db="EMBL/GenBank/DDBJ databases">
        <authorList>
            <person name="Dittberner H."/>
        </authorList>
    </citation>
    <scope>NUCLEOTIDE SEQUENCE [LARGE SCALE GENOMIC DNA]</scope>
</reference>
<accession>A0A565CB36</accession>
<dbReference type="OrthoDB" id="1111167at2759"/>
<name>A0A565CB36_9BRAS</name>
<comment type="caution">
    <text evidence="1">The sequence shown here is derived from an EMBL/GenBank/DDBJ whole genome shotgun (WGS) entry which is preliminary data.</text>
</comment>
<proteinExistence type="predicted"/>
<protein>
    <submittedName>
        <fullName evidence="1">Uncharacterized protein</fullName>
    </submittedName>
</protein>
<dbReference type="AlphaFoldDB" id="A0A565CB36"/>
<evidence type="ECO:0000313" key="2">
    <source>
        <dbReference type="Proteomes" id="UP000489600"/>
    </source>
</evidence>
<dbReference type="Proteomes" id="UP000489600">
    <property type="component" value="Unassembled WGS sequence"/>
</dbReference>